<protein>
    <submittedName>
        <fullName evidence="2">Uncharacterized protein</fullName>
    </submittedName>
</protein>
<dbReference type="EMBL" id="LR796143">
    <property type="protein sequence ID" value="CAB4121232.1"/>
    <property type="molecule type" value="Genomic_DNA"/>
</dbReference>
<evidence type="ECO:0000256" key="1">
    <source>
        <dbReference type="SAM" id="Phobius"/>
    </source>
</evidence>
<name>A0A6J5KJA7_9CAUD</name>
<sequence length="55" mass="5579">MLPPVFLLPLAYAVLCAVAFGAALVLPQRLLGLAVPLGCLSACVVLAAAVEAYQP</sequence>
<accession>A0A6J5KJA7</accession>
<organism evidence="2">
    <name type="scientific">uncultured Caudovirales phage</name>
    <dbReference type="NCBI Taxonomy" id="2100421"/>
    <lineage>
        <taxon>Viruses</taxon>
        <taxon>Duplodnaviria</taxon>
        <taxon>Heunggongvirae</taxon>
        <taxon>Uroviricota</taxon>
        <taxon>Caudoviricetes</taxon>
        <taxon>Peduoviridae</taxon>
        <taxon>Maltschvirus</taxon>
        <taxon>Maltschvirus maltsch</taxon>
    </lineage>
</organism>
<keyword evidence="1" id="KW-0472">Membrane</keyword>
<evidence type="ECO:0000313" key="2">
    <source>
        <dbReference type="EMBL" id="CAB4121232.1"/>
    </source>
</evidence>
<keyword evidence="1" id="KW-0812">Transmembrane</keyword>
<reference evidence="2" key="1">
    <citation type="submission" date="2020-04" db="EMBL/GenBank/DDBJ databases">
        <authorList>
            <person name="Chiriac C."/>
            <person name="Salcher M."/>
            <person name="Ghai R."/>
            <person name="Kavagutti S V."/>
        </authorList>
    </citation>
    <scope>NUCLEOTIDE SEQUENCE</scope>
</reference>
<gene>
    <name evidence="2" type="ORF">UFOVP6_48</name>
</gene>
<keyword evidence="1" id="KW-1133">Transmembrane helix</keyword>
<feature type="transmembrane region" description="Helical" evidence="1">
    <location>
        <begin position="31"/>
        <end position="53"/>
    </location>
</feature>
<proteinExistence type="predicted"/>